<accession>A0A1R3KU84</accession>
<evidence type="ECO:0000313" key="3">
    <source>
        <dbReference type="Proteomes" id="UP000187203"/>
    </source>
</evidence>
<organism evidence="2 3">
    <name type="scientific">Corchorus olitorius</name>
    <dbReference type="NCBI Taxonomy" id="93759"/>
    <lineage>
        <taxon>Eukaryota</taxon>
        <taxon>Viridiplantae</taxon>
        <taxon>Streptophyta</taxon>
        <taxon>Embryophyta</taxon>
        <taxon>Tracheophyta</taxon>
        <taxon>Spermatophyta</taxon>
        <taxon>Magnoliopsida</taxon>
        <taxon>eudicotyledons</taxon>
        <taxon>Gunneridae</taxon>
        <taxon>Pentapetalae</taxon>
        <taxon>rosids</taxon>
        <taxon>malvids</taxon>
        <taxon>Malvales</taxon>
        <taxon>Malvaceae</taxon>
        <taxon>Grewioideae</taxon>
        <taxon>Apeibeae</taxon>
        <taxon>Corchorus</taxon>
    </lineage>
</organism>
<dbReference type="PANTHER" id="PTHR34937:SF2">
    <property type="entry name" value="OS08G0559800 PROTEIN"/>
    <property type="match status" value="1"/>
</dbReference>
<reference evidence="3" key="1">
    <citation type="submission" date="2013-09" db="EMBL/GenBank/DDBJ databases">
        <title>Corchorus olitorius genome sequencing.</title>
        <authorList>
            <person name="Alam M."/>
            <person name="Haque M.S."/>
            <person name="Islam M.S."/>
            <person name="Emdad E.M."/>
            <person name="Islam M.M."/>
            <person name="Ahmed B."/>
            <person name="Halim A."/>
            <person name="Hossen Q.M.M."/>
            <person name="Hossain M.Z."/>
            <person name="Ahmed R."/>
            <person name="Khan M.M."/>
            <person name="Islam R."/>
            <person name="Rashid M.M."/>
            <person name="Khan S.A."/>
            <person name="Rahman M.S."/>
            <person name="Alam M."/>
            <person name="Yahiya A.S."/>
            <person name="Khan M.S."/>
            <person name="Azam M.S."/>
            <person name="Haque T."/>
            <person name="Lashkar M.Z.H."/>
            <person name="Akhand A.I."/>
            <person name="Morshed G."/>
            <person name="Roy S."/>
            <person name="Uddin K.S."/>
            <person name="Rabeya T."/>
            <person name="Hossain A.S."/>
            <person name="Chowdhury A."/>
            <person name="Snigdha A.R."/>
            <person name="Mortoza M.S."/>
            <person name="Matin S.A."/>
            <person name="Hoque S.M.E."/>
            <person name="Islam M.K."/>
            <person name="Roy D.K."/>
            <person name="Haider R."/>
            <person name="Moosa M.M."/>
            <person name="Elias S.M."/>
            <person name="Hasan A.M."/>
            <person name="Jahan S."/>
            <person name="Shafiuddin M."/>
            <person name="Mahmood N."/>
            <person name="Shommy N.S."/>
        </authorList>
    </citation>
    <scope>NUCLEOTIDE SEQUENCE [LARGE SCALE GENOMIC DNA]</scope>
    <source>
        <strain evidence="3">cv. O-4</strain>
    </source>
</reference>
<evidence type="ECO:0000313" key="2">
    <source>
        <dbReference type="EMBL" id="OMP10635.1"/>
    </source>
</evidence>
<dbReference type="PANTHER" id="PTHR34937">
    <property type="entry name" value="OS08G0559800 PROTEIN"/>
    <property type="match status" value="1"/>
</dbReference>
<evidence type="ECO:0000256" key="1">
    <source>
        <dbReference type="SAM" id="Coils"/>
    </source>
</evidence>
<dbReference type="STRING" id="93759.A0A1R3KU84"/>
<keyword evidence="1" id="KW-0175">Coiled coil</keyword>
<comment type="caution">
    <text evidence="2">The sequence shown here is derived from an EMBL/GenBank/DDBJ whole genome shotgun (WGS) entry which is preliminary data.</text>
</comment>
<dbReference type="InterPro" id="IPR040300">
    <property type="entry name" value="At3g49055-like"/>
</dbReference>
<dbReference type="AlphaFoldDB" id="A0A1R3KU84"/>
<protein>
    <submittedName>
        <fullName evidence="2">ATP binding protein</fullName>
    </submittedName>
</protein>
<name>A0A1R3KU84_9ROSI</name>
<dbReference type="Proteomes" id="UP000187203">
    <property type="component" value="Unassembled WGS sequence"/>
</dbReference>
<dbReference type="OrthoDB" id="1925974at2759"/>
<gene>
    <name evidence="2" type="ORF">COLO4_04383</name>
</gene>
<dbReference type="EMBL" id="AWUE01011426">
    <property type="protein sequence ID" value="OMP10635.1"/>
    <property type="molecule type" value="Genomic_DNA"/>
</dbReference>
<keyword evidence="3" id="KW-1185">Reference proteome</keyword>
<proteinExistence type="predicted"/>
<sequence>MMGSGSHVQAIKSSRISSYTASTTDSECEEEVVSLASMVEKIMKNLRLGISQLRRSLEESRSANERLQSLTQKQAQMIEDNTLYIKELEDMDKVLTQNVEELLMEIKEIEAEVARWREACELEVEAGKKEVEERGKLVQTLFCQYELFLSNSHTKWEMIERKLGLL</sequence>
<feature type="coiled-coil region" evidence="1">
    <location>
        <begin position="50"/>
        <end position="119"/>
    </location>
</feature>